<evidence type="ECO:0000256" key="16">
    <source>
        <dbReference type="ARBA" id="ARBA00066458"/>
    </source>
</evidence>
<dbReference type="PANTHER" id="PTHR10578:SF104">
    <property type="entry name" value="CYTOCHROME B2, MITOCHONDRIAL-RELATED"/>
    <property type="match status" value="1"/>
</dbReference>
<dbReference type="Proteomes" id="UP000053411">
    <property type="component" value="Unassembled WGS sequence"/>
</dbReference>
<dbReference type="EMBL" id="KN848088">
    <property type="protein sequence ID" value="KIX94215.1"/>
    <property type="molecule type" value="Genomic_DNA"/>
</dbReference>
<dbReference type="SMART" id="SM00906">
    <property type="entry name" value="Fungal_trans"/>
    <property type="match status" value="1"/>
</dbReference>
<dbReference type="GO" id="GO:0004460">
    <property type="term" value="F:L-lactate dehydrogenase (cytochrome) activity"/>
    <property type="evidence" value="ECO:0007669"/>
    <property type="project" value="UniProtKB-EC"/>
</dbReference>
<keyword evidence="12" id="KW-0539">Nucleus</keyword>
<dbReference type="OrthoDB" id="2154091at2759"/>
<evidence type="ECO:0000313" key="21">
    <source>
        <dbReference type="Proteomes" id="UP000053411"/>
    </source>
</evidence>
<keyword evidence="6" id="KW-0285">Flavoprotein</keyword>
<comment type="catalytic activity">
    <reaction evidence="13">
        <text>(S)-lactate + 2 Fe(III)-[cytochrome c] = 2 Fe(II)-[cytochrome c] + pyruvate + 2 H(+)</text>
        <dbReference type="Rhea" id="RHEA:19909"/>
        <dbReference type="Rhea" id="RHEA-COMP:10350"/>
        <dbReference type="Rhea" id="RHEA-COMP:14399"/>
        <dbReference type="ChEBI" id="CHEBI:15361"/>
        <dbReference type="ChEBI" id="CHEBI:15378"/>
        <dbReference type="ChEBI" id="CHEBI:16651"/>
        <dbReference type="ChEBI" id="CHEBI:29033"/>
        <dbReference type="ChEBI" id="CHEBI:29034"/>
        <dbReference type="EC" id="1.1.2.3"/>
    </reaction>
    <physiologicalReaction direction="left-to-right" evidence="13">
        <dbReference type="Rhea" id="RHEA:19910"/>
    </physiologicalReaction>
</comment>
<protein>
    <recommendedName>
        <fullName evidence="17">L-lactate dehydrogenase (cytochrome)</fullName>
        <ecNumber evidence="16">1.1.2.3</ecNumber>
    </recommendedName>
</protein>
<evidence type="ECO:0000256" key="10">
    <source>
        <dbReference type="ARBA" id="ARBA00023004"/>
    </source>
</evidence>
<keyword evidence="11" id="KW-0496">Mitochondrion</keyword>
<keyword evidence="10" id="KW-0408">Iron</keyword>
<keyword evidence="5" id="KW-0349">Heme</keyword>
<dbReference type="EC" id="1.1.2.3" evidence="16"/>
<name>A0A0D2GXB2_9EURO</name>
<evidence type="ECO:0000256" key="7">
    <source>
        <dbReference type="ARBA" id="ARBA00022643"/>
    </source>
</evidence>
<dbReference type="RefSeq" id="XP_016628338.1">
    <property type="nucleotide sequence ID" value="XM_016780419.1"/>
</dbReference>
<dbReference type="CDD" id="cd02922">
    <property type="entry name" value="FCB2_FMN"/>
    <property type="match status" value="1"/>
</dbReference>
<evidence type="ECO:0000256" key="18">
    <source>
        <dbReference type="SAM" id="MobiDB-lite"/>
    </source>
</evidence>
<evidence type="ECO:0000256" key="1">
    <source>
        <dbReference type="ARBA" id="ARBA00001917"/>
    </source>
</evidence>
<dbReference type="Pfam" id="PF01070">
    <property type="entry name" value="FMN_dh"/>
    <property type="match status" value="1"/>
</dbReference>
<dbReference type="VEuPathDB" id="FungiDB:Z520_09925"/>
<dbReference type="PROSITE" id="PS51349">
    <property type="entry name" value="FMN_HYDROXY_ACID_DH_2"/>
    <property type="match status" value="1"/>
</dbReference>
<comment type="subcellular location">
    <subcellularLocation>
        <location evidence="3">Mitochondrion intermembrane space</location>
    </subcellularLocation>
</comment>
<reference evidence="20 21" key="1">
    <citation type="submission" date="2015-01" db="EMBL/GenBank/DDBJ databases">
        <title>The Genome Sequence of Fonsecaea multimorphosa CBS 102226.</title>
        <authorList>
            <consortium name="The Broad Institute Genomics Platform"/>
            <person name="Cuomo C."/>
            <person name="de Hoog S."/>
            <person name="Gorbushina A."/>
            <person name="Stielow B."/>
            <person name="Teixiera M."/>
            <person name="Abouelleil A."/>
            <person name="Chapman S.B."/>
            <person name="Priest M."/>
            <person name="Young S.K."/>
            <person name="Wortman J."/>
            <person name="Nusbaum C."/>
            <person name="Birren B."/>
        </authorList>
    </citation>
    <scope>NUCLEOTIDE SEQUENCE [LARGE SCALE GENOMIC DNA]</scope>
    <source>
        <strain evidence="20 21">CBS 102226</strain>
    </source>
</reference>
<feature type="region of interest" description="Disordered" evidence="18">
    <location>
        <begin position="533"/>
        <end position="556"/>
    </location>
</feature>
<keyword evidence="7" id="KW-0288">FMN</keyword>
<dbReference type="InterPro" id="IPR007219">
    <property type="entry name" value="XnlR_reg_dom"/>
</dbReference>
<gene>
    <name evidence="20" type="ORF">Z520_09925</name>
</gene>
<feature type="region of interest" description="Disordered" evidence="18">
    <location>
        <begin position="600"/>
        <end position="626"/>
    </location>
</feature>
<dbReference type="GO" id="GO:0005758">
    <property type="term" value="C:mitochondrial intermembrane space"/>
    <property type="evidence" value="ECO:0007669"/>
    <property type="project" value="UniProtKB-SubCell"/>
</dbReference>
<dbReference type="PROSITE" id="PS00557">
    <property type="entry name" value="FMN_HYDROXY_ACID_DH_1"/>
    <property type="match status" value="1"/>
</dbReference>
<organism evidence="20 21">
    <name type="scientific">Fonsecaea multimorphosa CBS 102226</name>
    <dbReference type="NCBI Taxonomy" id="1442371"/>
    <lineage>
        <taxon>Eukaryota</taxon>
        <taxon>Fungi</taxon>
        <taxon>Dikarya</taxon>
        <taxon>Ascomycota</taxon>
        <taxon>Pezizomycotina</taxon>
        <taxon>Eurotiomycetes</taxon>
        <taxon>Chaetothyriomycetidae</taxon>
        <taxon>Chaetothyriales</taxon>
        <taxon>Herpotrichiellaceae</taxon>
        <taxon>Fonsecaea</taxon>
    </lineage>
</organism>
<sequence>MPPTSMFLYIRKTLFLDFSHKVGHQLTNMVAANQSSTDKHLGAVEMTTPLELAAKTPYTKERQQADDIPLKLCQNLMDMEMQASNVLSERAFTYFHSAAETLSALEANRRDWAKVSFRPRVLRNVTQADMSCRIMGQRSSLPIFISPMAMIKLANKDGEVAFARAAGSKGIPSAFSTYTSCSHEEIMQCVRAEGLPHTQFFQLYVPRKRENAKELIRMARRLGFKALLVTVDTPVVGKREEDDRYKARVEYQSGVEDTPRTLDTSPSEEKPILRGVHSSTLNWDDLGWIRDTWGDAGPIVLKGIQSAEDALLAYRAGVDGIYLSNHGGRQLDFAPSSIQTLLEIRRFCPEIVGRIDIFLDGGVRRGSDVLKAICLGAKAVGIGRPFVYALGAYGQQGVERAIELLSDEVETTMRLLGVNSLNELSSFYVNTKELEKSIVDEIDTKLRQQRHAGARLHGSREHVATLQEQVRSLEALVRQIIPDGNASVGASQAADTPHLNAEKAAAVTTVPDPEDIQGSQDSAFVAAYQASSVVGQSSTKAHQSRRRSEGQPRPQTADIAISKLLTKEGSVHGTTPAIPESRRDSPYVNQISQSEPELRPNMASLSPIDNQRRSHTSQVCSSGVNGEEGISEESGIYFGPTCQLHVSSPSDVVRSVSSIHPPPPGGTQIDMDSDRLKTLLFNNYCNFQTLSVTIIHRELFLSHRARGLRSQHYSRFLENSMLACSARVSTSVAVRALGSSYAMRAKSEIVSELEDPNVATLQGMLLLSDYEMTEGRDRVGWMYCGIACRLIVDLGLHHTWSKNSDRDALNVHAGRFRGSVALGCFVYETLWSLYLGRPSHIAILGPSLSSYAGHVSDSPTLKAWFDLCVLIAEITTILDKDSPMQASTLNRLSELDVKLRRWYASLPADIALDYDNVSGLDAVAYGLHMQYLRVQMLLHSLPISTHRKRKQNEGDDQPPVLRNWTAESSRELVHHNAVKIAQLGITYRQIFGVENTPSVMLDNLYVAATVLISTFLGAEHSSAVDDNDLRWLRLLDEMMKDLQPHFHITARMRRTLARIVEGCSLLADVFTDDVRTTSPAQYNSNDGSLDTAHGGAWGSLEAAVNDFVLDPSLFNFVDFELVGDGGG</sequence>
<feature type="region of interest" description="Disordered" evidence="18">
    <location>
        <begin position="569"/>
        <end position="588"/>
    </location>
</feature>
<dbReference type="STRING" id="1442371.A0A0D2GXB2"/>
<dbReference type="AlphaFoldDB" id="A0A0D2GXB2"/>
<dbReference type="SUPFAM" id="SSF51395">
    <property type="entry name" value="FMN-linked oxidoreductases"/>
    <property type="match status" value="1"/>
</dbReference>
<evidence type="ECO:0000256" key="17">
    <source>
        <dbReference type="ARBA" id="ARBA00068515"/>
    </source>
</evidence>
<dbReference type="FunFam" id="3.20.20.70:FF:000062">
    <property type="entry name" value="Cytochrome b2, mitochondrial, putative"/>
    <property type="match status" value="1"/>
</dbReference>
<proteinExistence type="inferred from homology"/>
<comment type="similarity">
    <text evidence="14">In the C-terminal section; belongs to the FMN-dependent alpha-hydroxy acid dehydrogenase family.</text>
</comment>
<evidence type="ECO:0000256" key="4">
    <source>
        <dbReference type="ARBA" id="ARBA00011881"/>
    </source>
</evidence>
<dbReference type="CDD" id="cd12148">
    <property type="entry name" value="fungal_TF_MHR"/>
    <property type="match status" value="1"/>
</dbReference>
<dbReference type="PANTHER" id="PTHR10578">
    <property type="entry name" value="S -2-HYDROXY-ACID OXIDASE-RELATED"/>
    <property type="match status" value="1"/>
</dbReference>
<evidence type="ECO:0000313" key="20">
    <source>
        <dbReference type="EMBL" id="KIX94215.1"/>
    </source>
</evidence>
<dbReference type="Pfam" id="PF04082">
    <property type="entry name" value="Fungal_trans"/>
    <property type="match status" value="1"/>
</dbReference>
<keyword evidence="9" id="KW-0560">Oxidoreductase</keyword>
<evidence type="ECO:0000256" key="11">
    <source>
        <dbReference type="ARBA" id="ARBA00023128"/>
    </source>
</evidence>
<comment type="similarity">
    <text evidence="15">In the N-terminal section; belongs to the cytochrome b5 family.</text>
</comment>
<evidence type="ECO:0000256" key="13">
    <source>
        <dbReference type="ARBA" id="ARBA00052399"/>
    </source>
</evidence>
<dbReference type="InterPro" id="IPR008259">
    <property type="entry name" value="FMN_hydac_DH_AS"/>
</dbReference>
<evidence type="ECO:0000256" key="5">
    <source>
        <dbReference type="ARBA" id="ARBA00022617"/>
    </source>
</evidence>
<dbReference type="GeneID" id="27715671"/>
<evidence type="ECO:0000256" key="12">
    <source>
        <dbReference type="ARBA" id="ARBA00023242"/>
    </source>
</evidence>
<comment type="cofactor">
    <cofactor evidence="1">
        <name>FMN</name>
        <dbReference type="ChEBI" id="CHEBI:58210"/>
    </cofactor>
</comment>
<keyword evidence="8" id="KW-0479">Metal-binding</keyword>
<dbReference type="InterPro" id="IPR037396">
    <property type="entry name" value="FMN_HAD"/>
</dbReference>
<keyword evidence="21" id="KW-1185">Reference proteome</keyword>
<dbReference type="InterPro" id="IPR000262">
    <property type="entry name" value="FMN-dep_DH"/>
</dbReference>
<comment type="subunit">
    <text evidence="4">Homotetramer.</text>
</comment>
<dbReference type="InterPro" id="IPR037458">
    <property type="entry name" value="L-MDH/L-LDH_FMN-bd"/>
</dbReference>
<dbReference type="Gene3D" id="3.20.20.70">
    <property type="entry name" value="Aldolase class I"/>
    <property type="match status" value="1"/>
</dbReference>
<dbReference type="InterPro" id="IPR013785">
    <property type="entry name" value="Aldolase_TIM"/>
</dbReference>
<evidence type="ECO:0000256" key="2">
    <source>
        <dbReference type="ARBA" id="ARBA00001970"/>
    </source>
</evidence>
<evidence type="ECO:0000256" key="8">
    <source>
        <dbReference type="ARBA" id="ARBA00022723"/>
    </source>
</evidence>
<evidence type="ECO:0000256" key="9">
    <source>
        <dbReference type="ARBA" id="ARBA00023002"/>
    </source>
</evidence>
<evidence type="ECO:0000256" key="15">
    <source>
        <dbReference type="ARBA" id="ARBA00061589"/>
    </source>
</evidence>
<evidence type="ECO:0000259" key="19">
    <source>
        <dbReference type="PROSITE" id="PS51349"/>
    </source>
</evidence>
<evidence type="ECO:0000256" key="6">
    <source>
        <dbReference type="ARBA" id="ARBA00022630"/>
    </source>
</evidence>
<dbReference type="GO" id="GO:0006351">
    <property type="term" value="P:DNA-templated transcription"/>
    <property type="evidence" value="ECO:0007669"/>
    <property type="project" value="InterPro"/>
</dbReference>
<accession>A0A0D2GXB2</accession>
<dbReference type="GO" id="GO:0008270">
    <property type="term" value="F:zinc ion binding"/>
    <property type="evidence" value="ECO:0007669"/>
    <property type="project" value="InterPro"/>
</dbReference>
<feature type="domain" description="FMN hydroxy acid dehydrogenase" evidence="19">
    <location>
        <begin position="68"/>
        <end position="434"/>
    </location>
</feature>
<evidence type="ECO:0000256" key="3">
    <source>
        <dbReference type="ARBA" id="ARBA00004569"/>
    </source>
</evidence>
<evidence type="ECO:0000256" key="14">
    <source>
        <dbReference type="ARBA" id="ARBA00061137"/>
    </source>
</evidence>
<dbReference type="GO" id="GO:0003677">
    <property type="term" value="F:DNA binding"/>
    <property type="evidence" value="ECO:0007669"/>
    <property type="project" value="InterPro"/>
</dbReference>
<comment type="cofactor">
    <cofactor evidence="2">
        <name>heme b</name>
        <dbReference type="ChEBI" id="CHEBI:60344"/>
    </cofactor>
</comment>